<dbReference type="KEGG" id="kon:CONE_0115"/>
<sequence length="303" mass="35560">MTYFCIKFRALKIIFLEFFFKKLSRLSDEYRLKTSYIFGHIIYIFLRKRVEVARKNLHACFPDLNKKMIKELLIEHCNTIALSVIDRSILWYGDPERIKSIVSIENINVIQDLIENKKKVMIFMPHLLGMDAAGTILSLNLQTMACVYRPSGDNELNYFVKKGRSRFNKTILIANKNNIRKMLNHFSEYRPVVYLPDMDFGPKQSIFVPFFGIQTSTLTTTAIIAKKWDITVVPMVPYIDTKTGKYKVIIMDPLKDFPGELSVEEATTLLNNKIECWIRKAPSQYYWIHRRFKTRPIGQKSLY</sequence>
<dbReference type="OrthoDB" id="9803456at2"/>
<dbReference type="CDD" id="cd07984">
    <property type="entry name" value="LPLAT_LABLAT-like"/>
    <property type="match status" value="1"/>
</dbReference>
<dbReference type="eggNOG" id="COG1560">
    <property type="taxonomic scope" value="Bacteria"/>
</dbReference>
<dbReference type="PANTHER" id="PTHR30606:SF9">
    <property type="entry name" value="LIPID A BIOSYNTHESIS LAUROYLTRANSFERASE"/>
    <property type="match status" value="1"/>
</dbReference>
<dbReference type="PATRIC" id="fig|1208920.3.peg.652"/>
<accession>M1LSY2</accession>
<evidence type="ECO:0000256" key="4">
    <source>
        <dbReference type="ARBA" id="ARBA00022679"/>
    </source>
</evidence>
<evidence type="ECO:0000256" key="5">
    <source>
        <dbReference type="ARBA" id="ARBA00023136"/>
    </source>
</evidence>
<protein>
    <submittedName>
        <fullName evidence="7">Lipid A biosynthesis (KDO)2-(Lauroyl)-lipid iva acyltransferase msbB</fullName>
        <ecNumber evidence="7">2.3.1.-</ecNumber>
    </submittedName>
</protein>
<proteinExistence type="predicted"/>
<dbReference type="EMBL" id="CP003805">
    <property type="protein sequence ID" value="AGF48652.1"/>
    <property type="molecule type" value="Genomic_DNA"/>
</dbReference>
<dbReference type="STRING" id="1208920.CONE_0115"/>
<dbReference type="HOGENOM" id="CLU_049421_1_0_4"/>
<dbReference type="InterPro" id="IPR004960">
    <property type="entry name" value="LipA_acyltrans"/>
</dbReference>
<keyword evidence="6 7" id="KW-0012">Acyltransferase</keyword>
<keyword evidence="8" id="KW-1185">Reference proteome</keyword>
<dbReference type="RefSeq" id="WP_015397336.1">
    <property type="nucleotide sequence ID" value="NC_020299.1"/>
</dbReference>
<evidence type="ECO:0000256" key="1">
    <source>
        <dbReference type="ARBA" id="ARBA00004533"/>
    </source>
</evidence>
<reference evidence="7 8" key="1">
    <citation type="journal article" date="2013" name="Genome Biol. Evol.">
        <title>Genome evolution and phylogenomic analysis of candidatus kinetoplastibacterium, the betaproteobacterial endosymbionts of strigomonas and angomonas.</title>
        <authorList>
            <person name="Alves J.M."/>
            <person name="Serrano M.G."/>
            <person name="Maia da Silva F."/>
            <person name="Voegtly L.J."/>
            <person name="Matveyev A.V."/>
            <person name="Teixeira M.M."/>
            <person name="Camargo E.P."/>
            <person name="Buck G.A."/>
        </authorList>
    </citation>
    <scope>NUCLEOTIDE SEQUENCE [LARGE SCALE GENOMIC DNA]</scope>
    <source>
        <strain evidence="7 8">TCC290E</strain>
    </source>
</reference>
<organism evidence="7 8">
    <name type="scientific">Candidatus Kinetoplastidibacterium stringomonadis TCC290E</name>
    <dbReference type="NCBI Taxonomy" id="1208920"/>
    <lineage>
        <taxon>Bacteria</taxon>
        <taxon>Pseudomonadati</taxon>
        <taxon>Pseudomonadota</taxon>
        <taxon>Betaproteobacteria</taxon>
        <taxon>Candidatus Kinetoplastidibacterium</taxon>
    </lineage>
</organism>
<comment type="subcellular location">
    <subcellularLocation>
        <location evidence="1">Cell inner membrane</location>
    </subcellularLocation>
</comment>
<dbReference type="PIRSF" id="PIRSF026649">
    <property type="entry name" value="MsbB"/>
    <property type="match status" value="1"/>
</dbReference>
<evidence type="ECO:0000256" key="6">
    <source>
        <dbReference type="ARBA" id="ARBA00023315"/>
    </source>
</evidence>
<evidence type="ECO:0000256" key="3">
    <source>
        <dbReference type="ARBA" id="ARBA00022519"/>
    </source>
</evidence>
<dbReference type="PANTHER" id="PTHR30606">
    <property type="entry name" value="LIPID A BIOSYNTHESIS LAUROYL ACYLTRANSFERASE"/>
    <property type="match status" value="1"/>
</dbReference>
<name>M1LSY2_9PROT</name>
<dbReference type="Pfam" id="PF03279">
    <property type="entry name" value="Lip_A_acyltrans"/>
    <property type="match status" value="1"/>
</dbReference>
<dbReference type="GO" id="GO:0009247">
    <property type="term" value="P:glycolipid biosynthetic process"/>
    <property type="evidence" value="ECO:0007669"/>
    <property type="project" value="UniProtKB-ARBA"/>
</dbReference>
<evidence type="ECO:0000256" key="2">
    <source>
        <dbReference type="ARBA" id="ARBA00022475"/>
    </source>
</evidence>
<keyword evidence="5" id="KW-0472">Membrane</keyword>
<keyword evidence="2" id="KW-1003">Cell membrane</keyword>
<keyword evidence="4 7" id="KW-0808">Transferase</keyword>
<dbReference type="GO" id="GO:0016746">
    <property type="term" value="F:acyltransferase activity"/>
    <property type="evidence" value="ECO:0007669"/>
    <property type="project" value="UniProtKB-KW"/>
</dbReference>
<dbReference type="Proteomes" id="UP000011541">
    <property type="component" value="Chromosome"/>
</dbReference>
<dbReference type="AlphaFoldDB" id="M1LSY2"/>
<dbReference type="GO" id="GO:0005886">
    <property type="term" value="C:plasma membrane"/>
    <property type="evidence" value="ECO:0007669"/>
    <property type="project" value="UniProtKB-SubCell"/>
</dbReference>
<evidence type="ECO:0000313" key="7">
    <source>
        <dbReference type="EMBL" id="AGF48652.1"/>
    </source>
</evidence>
<evidence type="ECO:0000313" key="8">
    <source>
        <dbReference type="Proteomes" id="UP000011541"/>
    </source>
</evidence>
<dbReference type="EC" id="2.3.1.-" evidence="7"/>
<gene>
    <name evidence="7" type="ORF">CONE_0115</name>
</gene>
<keyword evidence="3" id="KW-0997">Cell inner membrane</keyword>